<protein>
    <submittedName>
        <fullName evidence="3">PEP-CTERM sorting domain-containing protein</fullName>
    </submittedName>
</protein>
<sequence>MSKFKVLTRVLAASTISIGFLSVTSAAHAANLVPQQEGEIKLTNLACLSNTNPKCINTSSGANAYTVTSLNYDPQFSESRLFVDKRDVANDYSSFGIQFLAQDAGTNPALEEYWFRPVAYTPATQKIDPPKSNTSKQTIDAPAGASIGTATTTTPTTTETTTSSDGKKIIKNITVETTTVTKQKKVNGVNKLIQEITTKTITQTTTITPGKPVEKGQLEVGKFQFDFKNPLAGLKLNFFDVEDSKHTGVLSYTNSEGKTFSIQELLAGQENGNLQSLTIHDVRSFVVQLGNPGKKYGYNDSQFDTTGDGVNLQLETVPEPGNMAGLGALAILGMMSRRQFKQKKTV</sequence>
<keyword evidence="4" id="KW-1185">Reference proteome</keyword>
<dbReference type="AlphaFoldDB" id="A0A367RT10"/>
<feature type="chain" id="PRO_5016785040" evidence="2">
    <location>
        <begin position="30"/>
        <end position="346"/>
    </location>
</feature>
<feature type="signal peptide" evidence="2">
    <location>
        <begin position="1"/>
        <end position="29"/>
    </location>
</feature>
<proteinExistence type="predicted"/>
<feature type="region of interest" description="Disordered" evidence="1">
    <location>
        <begin position="124"/>
        <end position="163"/>
    </location>
</feature>
<evidence type="ECO:0000256" key="2">
    <source>
        <dbReference type="SAM" id="SignalP"/>
    </source>
</evidence>
<feature type="compositionally biased region" description="Low complexity" evidence="1">
    <location>
        <begin position="149"/>
        <end position="162"/>
    </location>
</feature>
<dbReference type="Proteomes" id="UP000252107">
    <property type="component" value="Unassembled WGS sequence"/>
</dbReference>
<accession>A0A367RT10</accession>
<organism evidence="3 4">
    <name type="scientific">Nostoc minutum NIES-26</name>
    <dbReference type="NCBI Taxonomy" id="1844469"/>
    <lineage>
        <taxon>Bacteria</taxon>
        <taxon>Bacillati</taxon>
        <taxon>Cyanobacteriota</taxon>
        <taxon>Cyanophyceae</taxon>
        <taxon>Nostocales</taxon>
        <taxon>Nostocaceae</taxon>
        <taxon>Nostoc</taxon>
    </lineage>
</organism>
<reference evidence="3" key="1">
    <citation type="submission" date="2016-04" db="EMBL/GenBank/DDBJ databases">
        <authorList>
            <person name="Tabuchi Yagui T.R."/>
        </authorList>
    </citation>
    <scope>NUCLEOTIDE SEQUENCE [LARGE SCALE GENOMIC DNA]</scope>
    <source>
        <strain evidence="3">NIES-26</strain>
    </source>
</reference>
<dbReference type="NCBIfam" id="TIGR02595">
    <property type="entry name" value="PEP_CTERM"/>
    <property type="match status" value="1"/>
</dbReference>
<dbReference type="NCBIfam" id="NF038121">
    <property type="entry name" value="PEP_CTERM_LEVG"/>
    <property type="match status" value="1"/>
</dbReference>
<gene>
    <name evidence="3" type="ORF">A6770_11570</name>
</gene>
<dbReference type="EMBL" id="LXQD01000065">
    <property type="protein sequence ID" value="RCJ39717.1"/>
    <property type="molecule type" value="Genomic_DNA"/>
</dbReference>
<dbReference type="InterPro" id="IPR013424">
    <property type="entry name" value="Ice-binding_C"/>
</dbReference>
<evidence type="ECO:0000313" key="4">
    <source>
        <dbReference type="Proteomes" id="UP000252107"/>
    </source>
</evidence>
<comment type="caution">
    <text evidence="3">The sequence shown here is derived from an EMBL/GenBank/DDBJ whole genome shotgun (WGS) entry which is preliminary data.</text>
</comment>
<keyword evidence="2" id="KW-0732">Signal</keyword>
<evidence type="ECO:0000256" key="1">
    <source>
        <dbReference type="SAM" id="MobiDB-lite"/>
    </source>
</evidence>
<evidence type="ECO:0000313" key="3">
    <source>
        <dbReference type="EMBL" id="RCJ39717.1"/>
    </source>
</evidence>
<name>A0A367RT10_9NOSO</name>